<dbReference type="GO" id="GO:0004673">
    <property type="term" value="F:protein histidine kinase activity"/>
    <property type="evidence" value="ECO:0007669"/>
    <property type="project" value="UniProtKB-EC"/>
</dbReference>
<dbReference type="CDD" id="cd06225">
    <property type="entry name" value="HAMP"/>
    <property type="match status" value="1"/>
</dbReference>
<evidence type="ECO:0000256" key="2">
    <source>
        <dbReference type="ARBA" id="ARBA00012438"/>
    </source>
</evidence>
<dbReference type="Gene3D" id="6.10.340.10">
    <property type="match status" value="1"/>
</dbReference>
<name>A0A5N0USD9_9PSEU</name>
<dbReference type="CDD" id="cd19410">
    <property type="entry name" value="HK9-like_sensor"/>
    <property type="match status" value="1"/>
</dbReference>
<keyword evidence="6" id="KW-0418">Kinase</keyword>
<evidence type="ECO:0000256" key="9">
    <source>
        <dbReference type="SAM" id="Phobius"/>
    </source>
</evidence>
<dbReference type="Pfam" id="PF00672">
    <property type="entry name" value="HAMP"/>
    <property type="match status" value="1"/>
</dbReference>
<keyword evidence="3" id="KW-0597">Phosphoprotein</keyword>
<protein>
    <recommendedName>
        <fullName evidence="2">histidine kinase</fullName>
        <ecNumber evidence="2">2.7.13.3</ecNumber>
    </recommendedName>
</protein>
<evidence type="ECO:0000256" key="3">
    <source>
        <dbReference type="ARBA" id="ARBA00022553"/>
    </source>
</evidence>
<sequence>MLSHLRPRTLRWRVYLLVWALLVLVLVTAAAATLTWLHASDIGAHVRTVFRPAQQSVAELGKSYVDMESGERGFLLTRDESFLQPYVDGQADAARQTQELRRLLTEDPVSLGMLDGVDAAFSRWQSGSAMPEIASARAGGSGATVADLATSKETFDVLRTRTTELQGRISDLTAVGLESATSAQATARTVTITCALVALVLGAATILILRRSLALPLTRLVGQVRRVADGELGARVDPAGPDEVAEVGRAVETMRARTLAEIELTAQKSQQLARLEETDRIARELGDTVIKRLFAIGLNLQSGAARHPGARVLLTRTIADLDQAINRLRGALYGQIVVTESLGIAVQNLVDDLENGLGVVPELVLTGDLDHDLPEWLAVEVPGVLGDALRAVGSANSGGPVEIALSRDDFQVRLRVRAPAHGGGPDQRLVAELLERALLHGGGSEVGHEEERVVIQWWVPV</sequence>
<accession>A0A5N0USD9</accession>
<keyword evidence="4" id="KW-0808">Transferase</keyword>
<evidence type="ECO:0000256" key="4">
    <source>
        <dbReference type="ARBA" id="ARBA00022679"/>
    </source>
</evidence>
<dbReference type="PANTHER" id="PTHR45436:SF5">
    <property type="entry name" value="SENSOR HISTIDINE KINASE TRCS"/>
    <property type="match status" value="1"/>
</dbReference>
<keyword evidence="8" id="KW-0902">Two-component regulatory system</keyword>
<dbReference type="InterPro" id="IPR003660">
    <property type="entry name" value="HAMP_dom"/>
</dbReference>
<evidence type="ECO:0000256" key="1">
    <source>
        <dbReference type="ARBA" id="ARBA00000085"/>
    </source>
</evidence>
<keyword evidence="7 9" id="KW-1133">Transmembrane helix</keyword>
<dbReference type="AlphaFoldDB" id="A0A5N0USD9"/>
<dbReference type="GO" id="GO:0005886">
    <property type="term" value="C:plasma membrane"/>
    <property type="evidence" value="ECO:0007669"/>
    <property type="project" value="TreeGrafter"/>
</dbReference>
<organism evidence="11 12">
    <name type="scientific">Amycolatopsis acidicola</name>
    <dbReference type="NCBI Taxonomy" id="2596893"/>
    <lineage>
        <taxon>Bacteria</taxon>
        <taxon>Bacillati</taxon>
        <taxon>Actinomycetota</taxon>
        <taxon>Actinomycetes</taxon>
        <taxon>Pseudonocardiales</taxon>
        <taxon>Pseudonocardiaceae</taxon>
        <taxon>Amycolatopsis</taxon>
    </lineage>
</organism>
<dbReference type="InterPro" id="IPR007891">
    <property type="entry name" value="CHASE3"/>
</dbReference>
<keyword evidence="12" id="KW-1185">Reference proteome</keyword>
<feature type="domain" description="HAMP" evidence="10">
    <location>
        <begin position="211"/>
        <end position="263"/>
    </location>
</feature>
<dbReference type="Proteomes" id="UP000319769">
    <property type="component" value="Unassembled WGS sequence"/>
</dbReference>
<evidence type="ECO:0000256" key="5">
    <source>
        <dbReference type="ARBA" id="ARBA00022692"/>
    </source>
</evidence>
<dbReference type="Pfam" id="PF05227">
    <property type="entry name" value="CHASE3"/>
    <property type="match status" value="1"/>
</dbReference>
<keyword evidence="9" id="KW-0472">Membrane</keyword>
<evidence type="ECO:0000256" key="8">
    <source>
        <dbReference type="ARBA" id="ARBA00023012"/>
    </source>
</evidence>
<comment type="catalytic activity">
    <reaction evidence="1">
        <text>ATP + protein L-histidine = ADP + protein N-phospho-L-histidine.</text>
        <dbReference type="EC" id="2.7.13.3"/>
    </reaction>
</comment>
<dbReference type="GO" id="GO:0000160">
    <property type="term" value="P:phosphorelay signal transduction system"/>
    <property type="evidence" value="ECO:0007669"/>
    <property type="project" value="UniProtKB-KW"/>
</dbReference>
<dbReference type="RefSeq" id="WP_144749536.1">
    <property type="nucleotide sequence ID" value="NZ_VMNW02000063.1"/>
</dbReference>
<evidence type="ECO:0000259" key="10">
    <source>
        <dbReference type="PROSITE" id="PS50885"/>
    </source>
</evidence>
<evidence type="ECO:0000313" key="11">
    <source>
        <dbReference type="EMBL" id="KAA9154704.1"/>
    </source>
</evidence>
<gene>
    <name evidence="11" type="ORF">FPZ12_031505</name>
</gene>
<dbReference type="PROSITE" id="PS50885">
    <property type="entry name" value="HAMP"/>
    <property type="match status" value="1"/>
</dbReference>
<dbReference type="SUPFAM" id="SSF158472">
    <property type="entry name" value="HAMP domain-like"/>
    <property type="match status" value="1"/>
</dbReference>
<evidence type="ECO:0000256" key="7">
    <source>
        <dbReference type="ARBA" id="ARBA00022989"/>
    </source>
</evidence>
<comment type="caution">
    <text evidence="11">The sequence shown here is derived from an EMBL/GenBank/DDBJ whole genome shotgun (WGS) entry which is preliminary data.</text>
</comment>
<evidence type="ECO:0000313" key="12">
    <source>
        <dbReference type="Proteomes" id="UP000319769"/>
    </source>
</evidence>
<dbReference type="InterPro" id="IPR050428">
    <property type="entry name" value="TCS_sensor_his_kinase"/>
</dbReference>
<proteinExistence type="predicted"/>
<dbReference type="PANTHER" id="PTHR45436">
    <property type="entry name" value="SENSOR HISTIDINE KINASE YKOH"/>
    <property type="match status" value="1"/>
</dbReference>
<feature type="transmembrane region" description="Helical" evidence="9">
    <location>
        <begin position="190"/>
        <end position="209"/>
    </location>
</feature>
<dbReference type="SMART" id="SM00304">
    <property type="entry name" value="HAMP"/>
    <property type="match status" value="1"/>
</dbReference>
<reference evidence="11" key="1">
    <citation type="submission" date="2019-09" db="EMBL/GenBank/DDBJ databases">
        <authorList>
            <person name="Teo W.F.A."/>
            <person name="Duangmal K."/>
        </authorList>
    </citation>
    <scope>NUCLEOTIDE SEQUENCE [LARGE SCALE GENOMIC DNA]</scope>
    <source>
        <strain evidence="11">K81G1</strain>
    </source>
</reference>
<dbReference type="OrthoDB" id="9808408at2"/>
<evidence type="ECO:0000256" key="6">
    <source>
        <dbReference type="ARBA" id="ARBA00022777"/>
    </source>
</evidence>
<dbReference type="EC" id="2.7.13.3" evidence="2"/>
<dbReference type="EMBL" id="VMNW02000063">
    <property type="protein sequence ID" value="KAA9154704.1"/>
    <property type="molecule type" value="Genomic_DNA"/>
</dbReference>
<keyword evidence="5 9" id="KW-0812">Transmembrane</keyword>